<evidence type="ECO:0000256" key="4">
    <source>
        <dbReference type="ARBA" id="ARBA00023136"/>
    </source>
</evidence>
<keyword evidence="3 6" id="KW-1133">Transmembrane helix</keyword>
<dbReference type="Proteomes" id="UP000094565">
    <property type="component" value="Chromosome 2"/>
</dbReference>
<dbReference type="InterPro" id="IPR024371">
    <property type="entry name" value="AcetylCoA_trans_1-like"/>
</dbReference>
<dbReference type="InterPro" id="IPR036259">
    <property type="entry name" value="MFS_trans_sf"/>
</dbReference>
<reference evidence="7 8" key="1">
    <citation type="submission" date="2016-02" db="EMBL/GenBank/DDBJ databases">
        <title>Comparative genomic and transcriptomic foundation for Pichia pastoris.</title>
        <authorList>
            <person name="Love K.R."/>
            <person name="Shah K.A."/>
            <person name="Whittaker C.A."/>
            <person name="Wu J."/>
            <person name="Bartlett M.C."/>
            <person name="Ma D."/>
            <person name="Leeson R.L."/>
            <person name="Priest M."/>
            <person name="Young S.K."/>
            <person name="Love J.C."/>
        </authorList>
    </citation>
    <scope>NUCLEOTIDE SEQUENCE [LARGE SCALE GENOMIC DNA]</scope>
    <source>
        <strain evidence="7 8">ATCC 28485</strain>
    </source>
</reference>
<feature type="transmembrane region" description="Helical" evidence="6">
    <location>
        <begin position="207"/>
        <end position="233"/>
    </location>
</feature>
<accession>A0A1B2JAH2</accession>
<comment type="subcellular location">
    <subcellularLocation>
        <location evidence="1">Membrane</location>
        <topology evidence="1">Multi-pass membrane protein</topology>
    </subcellularLocation>
</comment>
<feature type="transmembrane region" description="Helical" evidence="6">
    <location>
        <begin position="75"/>
        <end position="100"/>
    </location>
</feature>
<evidence type="ECO:0000256" key="6">
    <source>
        <dbReference type="SAM" id="Phobius"/>
    </source>
</evidence>
<feature type="transmembrane region" description="Helical" evidence="6">
    <location>
        <begin position="548"/>
        <end position="567"/>
    </location>
</feature>
<feature type="transmembrane region" description="Helical" evidence="6">
    <location>
        <begin position="416"/>
        <end position="440"/>
    </location>
</feature>
<keyword evidence="2 6" id="KW-0812">Transmembrane</keyword>
<dbReference type="SUPFAM" id="SSF103473">
    <property type="entry name" value="MFS general substrate transporter"/>
    <property type="match status" value="1"/>
</dbReference>
<feature type="transmembrane region" description="Helical" evidence="6">
    <location>
        <begin position="146"/>
        <end position="168"/>
    </location>
</feature>
<dbReference type="Pfam" id="PF13000">
    <property type="entry name" value="Acatn"/>
    <property type="match status" value="2"/>
</dbReference>
<gene>
    <name evidence="7" type="primary">YBR220C</name>
    <name evidence="7" type="ORF">ATY40_BA7501886</name>
</gene>
<dbReference type="InterPro" id="IPR004752">
    <property type="entry name" value="AmpG_permease/AT-1"/>
</dbReference>
<proteinExistence type="predicted"/>
<feature type="transmembrane region" description="Helical" evidence="6">
    <location>
        <begin position="253"/>
        <end position="275"/>
    </location>
</feature>
<dbReference type="EMBL" id="CP014585">
    <property type="protein sequence ID" value="ANZ75009.1"/>
    <property type="molecule type" value="Genomic_DNA"/>
</dbReference>
<evidence type="ECO:0000313" key="7">
    <source>
        <dbReference type="EMBL" id="ANZ75009.1"/>
    </source>
</evidence>
<evidence type="ECO:0000313" key="8">
    <source>
        <dbReference type="Proteomes" id="UP000094565"/>
    </source>
</evidence>
<protein>
    <submittedName>
        <fullName evidence="7">BA75_01886T0</fullName>
    </submittedName>
</protein>
<dbReference type="AlphaFoldDB" id="A0A1B2JAH2"/>
<dbReference type="GO" id="GO:0016020">
    <property type="term" value="C:membrane"/>
    <property type="evidence" value="ECO:0007669"/>
    <property type="project" value="UniProtKB-SubCell"/>
</dbReference>
<evidence type="ECO:0000256" key="5">
    <source>
        <dbReference type="SAM" id="MobiDB-lite"/>
    </source>
</evidence>
<dbReference type="PANTHER" id="PTHR12778:SF9">
    <property type="entry name" value="ACETYL-COENZYME A TRANSPORTER 1"/>
    <property type="match status" value="1"/>
</dbReference>
<sequence>MTGEKHMSLDVSSSHRHEDGSIALPKIGSTPSPSCQYKEGNFPPYEDENVNELDFRLVEDTETSGNLPVIDRPQFALLVMLYLIQGVPIGLAFGTIPFLLKGSNLSFSQVGVFSLASYPYSLKLLWSPIVDSLYFKNIGRRRSWIIPVQAVSGLMLLFLSTQVDALFLDLEANLYRLTIVFFVLILLCATQDIAVDGWALTILSPSALSYASTAQTIGLNTGYFMSFTIFLAFNSPDFANKYFRTVPSDVGPITLSGYLYFFGWIFLSVTVFLWFKVPEQPAHLKHVSKKHDEEEAIEMYDLNAAPGTSMTSPFKDLEPSSTFESLVSVYKKMIRVLQLPNVKLFVVLHLISKIGFQVNDGATNLKLLEKGFTKEDLAIAVLIDFPFELVFGYYTARWSAGDEPLKPWRYGYIGRLIAAMLGQLLVWSFPSGGVTTPYFFAVISQHLLGSFMSTVQFVSICAFHTQIADPTIGGTYMTTLNTLANLGGQWPKIIVFTLIDKFTKAKCILPAAIKEPTLSQLGNTCSNAHTKELCQSAGGTCQIITDGYFATNVLCIAIGFLLYFGWIKRTANHLQSLPSTAWRVHQD</sequence>
<feature type="region of interest" description="Disordered" evidence="5">
    <location>
        <begin position="1"/>
        <end position="47"/>
    </location>
</feature>
<evidence type="ECO:0000256" key="1">
    <source>
        <dbReference type="ARBA" id="ARBA00004141"/>
    </source>
</evidence>
<dbReference type="PANTHER" id="PTHR12778">
    <property type="entry name" value="SOLUTE CARRIER FAMILY 33 ACETYL-COA TRANSPORTER -RELATED"/>
    <property type="match status" value="1"/>
</dbReference>
<organism evidence="7 8">
    <name type="scientific">Komagataella pastoris</name>
    <name type="common">Yeast</name>
    <name type="synonym">Pichia pastoris</name>
    <dbReference type="NCBI Taxonomy" id="4922"/>
    <lineage>
        <taxon>Eukaryota</taxon>
        <taxon>Fungi</taxon>
        <taxon>Dikarya</taxon>
        <taxon>Ascomycota</taxon>
        <taxon>Saccharomycotina</taxon>
        <taxon>Pichiomycetes</taxon>
        <taxon>Pichiales</taxon>
        <taxon>Pichiaceae</taxon>
        <taxon>Komagataella</taxon>
    </lineage>
</organism>
<dbReference type="Gene3D" id="1.20.1250.20">
    <property type="entry name" value="MFS general substrate transporter like domains"/>
    <property type="match status" value="1"/>
</dbReference>
<feature type="transmembrane region" description="Helical" evidence="6">
    <location>
        <begin position="377"/>
        <end position="396"/>
    </location>
</feature>
<dbReference type="OrthoDB" id="6415790at2759"/>
<keyword evidence="4 6" id="KW-0472">Membrane</keyword>
<evidence type="ECO:0000256" key="2">
    <source>
        <dbReference type="ARBA" id="ARBA00022692"/>
    </source>
</evidence>
<dbReference type="GO" id="GO:0008521">
    <property type="term" value="F:acetyl-CoA transmembrane transporter activity"/>
    <property type="evidence" value="ECO:0007669"/>
    <property type="project" value="InterPro"/>
</dbReference>
<name>A0A1B2JAH2_PICPA</name>
<feature type="transmembrane region" description="Helical" evidence="6">
    <location>
        <begin position="174"/>
        <end position="195"/>
    </location>
</feature>
<evidence type="ECO:0000256" key="3">
    <source>
        <dbReference type="ARBA" id="ARBA00022989"/>
    </source>
</evidence>
<feature type="compositionally biased region" description="Basic and acidic residues" evidence="5">
    <location>
        <begin position="1"/>
        <end position="20"/>
    </location>
</feature>
<dbReference type="GO" id="GO:0035348">
    <property type="term" value="P:acetyl-CoA transmembrane transport"/>
    <property type="evidence" value="ECO:0007669"/>
    <property type="project" value="InterPro"/>
</dbReference>
<feature type="transmembrane region" description="Helical" evidence="6">
    <location>
        <begin position="447"/>
        <end position="467"/>
    </location>
</feature>
<keyword evidence="8" id="KW-1185">Reference proteome</keyword>